<proteinExistence type="predicted"/>
<keyword evidence="2" id="KW-1185">Reference proteome</keyword>
<comment type="caution">
    <text evidence="1">The sequence shown here is derived from an EMBL/GenBank/DDBJ whole genome shotgun (WGS) entry which is preliminary data.</text>
</comment>
<dbReference type="InterPro" id="IPR054207">
    <property type="entry name" value="DUF6913"/>
</dbReference>
<gene>
    <name evidence="1" type="ORF">A9200_03910</name>
</gene>
<evidence type="ECO:0000313" key="2">
    <source>
        <dbReference type="Proteomes" id="UP000092164"/>
    </source>
</evidence>
<dbReference type="KEGG" id="mart:BTR34_18375"/>
<sequence>MFLKGIKDKLKRKSGRKILKQLVLTPVSVARGNKGIRSVGCIVDLDKFEKTEVFYQFQEEFSLHPNAVKIIGYKRYYDKNSPYATPVFSDKDLGWKGEIENSYALEFLGREYDLLVNYYEEDNLLLNLLSLKTKARLKVGFKDVGPTYNDLMIDTPLNDFMVFKKELKKYLGIFKEI</sequence>
<protein>
    <submittedName>
        <fullName evidence="1">Uncharacterized protein</fullName>
    </submittedName>
</protein>
<reference evidence="2" key="1">
    <citation type="submission" date="2016-06" db="EMBL/GenBank/DDBJ databases">
        <authorList>
            <person name="Zhan P."/>
        </authorList>
    </citation>
    <scope>NUCLEOTIDE SEQUENCE [LARGE SCALE GENOMIC DNA]</scope>
    <source>
        <strain evidence="2">T28</strain>
    </source>
</reference>
<dbReference type="OrthoDB" id="1430532at2"/>
<dbReference type="STRING" id="1836467.BTR34_18375"/>
<dbReference type="RefSeq" id="WP_068484643.1">
    <property type="nucleotide sequence ID" value="NZ_CP018760.1"/>
</dbReference>
<dbReference type="Pfam" id="PF21857">
    <property type="entry name" value="DUF6913"/>
    <property type="match status" value="1"/>
</dbReference>
<evidence type="ECO:0000313" key="1">
    <source>
        <dbReference type="EMBL" id="OBR38823.1"/>
    </source>
</evidence>
<name>A0A1B7Z7Z8_9FLAO</name>
<dbReference type="AlphaFoldDB" id="A0A1B7Z7Z8"/>
<dbReference type="Proteomes" id="UP000092164">
    <property type="component" value="Unassembled WGS sequence"/>
</dbReference>
<dbReference type="EMBL" id="LZFP01000012">
    <property type="protein sequence ID" value="OBR38823.1"/>
    <property type="molecule type" value="Genomic_DNA"/>
</dbReference>
<accession>A0A1B7Z7Z8</accession>
<organism evidence="1 2">
    <name type="scientific">Maribacter hydrothermalis</name>
    <dbReference type="NCBI Taxonomy" id="1836467"/>
    <lineage>
        <taxon>Bacteria</taxon>
        <taxon>Pseudomonadati</taxon>
        <taxon>Bacteroidota</taxon>
        <taxon>Flavobacteriia</taxon>
        <taxon>Flavobacteriales</taxon>
        <taxon>Flavobacteriaceae</taxon>
        <taxon>Maribacter</taxon>
    </lineage>
</organism>